<feature type="compositionally biased region" description="Gly residues" evidence="1">
    <location>
        <begin position="53"/>
        <end position="62"/>
    </location>
</feature>
<evidence type="ECO:0000256" key="1">
    <source>
        <dbReference type="SAM" id="MobiDB-lite"/>
    </source>
</evidence>
<feature type="compositionally biased region" description="Basic residues" evidence="1">
    <location>
        <begin position="155"/>
        <end position="166"/>
    </location>
</feature>
<feature type="compositionally biased region" description="Gly residues" evidence="1">
    <location>
        <begin position="186"/>
        <end position="196"/>
    </location>
</feature>
<feature type="non-terminal residue" evidence="2">
    <location>
        <position position="1"/>
    </location>
</feature>
<feature type="compositionally biased region" description="Polar residues" evidence="1">
    <location>
        <begin position="271"/>
        <end position="302"/>
    </location>
</feature>
<feature type="region of interest" description="Disordered" evidence="1">
    <location>
        <begin position="1"/>
        <end position="447"/>
    </location>
</feature>
<feature type="compositionally biased region" description="Polar residues" evidence="1">
    <location>
        <begin position="410"/>
        <end position="447"/>
    </location>
</feature>
<feature type="compositionally biased region" description="Low complexity" evidence="1">
    <location>
        <begin position="331"/>
        <end position="393"/>
    </location>
</feature>
<dbReference type="PANTHER" id="PTHR24149:SF14">
    <property type="entry name" value="ANKYRIN REPEAT DOMAIN 12"/>
    <property type="match status" value="1"/>
</dbReference>
<feature type="compositionally biased region" description="Low complexity" evidence="1">
    <location>
        <begin position="244"/>
        <end position="266"/>
    </location>
</feature>
<proteinExistence type="evidence at transcript level"/>
<evidence type="ECO:0000313" key="2">
    <source>
        <dbReference type="EMBL" id="JAC17183.1"/>
    </source>
</evidence>
<dbReference type="PANTHER" id="PTHR24149">
    <property type="entry name" value="ANKYRIN REPEAT DOMAIN-CONTAINING PROTEIN 12"/>
    <property type="match status" value="1"/>
</dbReference>
<feature type="compositionally biased region" description="Polar residues" evidence="1">
    <location>
        <begin position="217"/>
        <end position="234"/>
    </location>
</feature>
<reference evidence="2" key="1">
    <citation type="journal article" date="2014" name="PLoS Negl. Trop. Dis.">
        <title>An updated insight into the Sialotranscriptome of Triatoma infestans: developmental stage and geographic variations.</title>
        <authorList>
            <person name="Schwarz A."/>
            <person name="Medrano-Mercado N."/>
            <person name="Schaub G.A."/>
            <person name="Struchiner C.J."/>
            <person name="Bargues M.D."/>
            <person name="Levy M.Z."/>
            <person name="Ribeiro J.M."/>
        </authorList>
    </citation>
    <scope>NUCLEOTIDE SEQUENCE</scope>
    <source>
        <strain evidence="2">Chile</strain>
        <tissue evidence="2">Salivary glands</tissue>
    </source>
</reference>
<dbReference type="AlphaFoldDB" id="A0A023F7G6"/>
<sequence>GNRGKSGSNSGGSPKSLIGVESEGEDVKSVESPGPKVPPLKIVIAGASLEEPGPGGRNGKNGSGRHHLPYVVSTTATTATNSSNTGSGTTAPNNSNNSNSSNSNTTSASSADTTNSNITANESQSANTEEPVGPRSPADEPVTSPSGGGTTTGRGHQRVLRSHRITKVTDVCRSGGGGAGKEERIGSGGSNNGGSGHSSPAGITTADSGSPRGLEGTSPSPGGESTNTTVNCANESCAVDDKGNNGSPANSNNNNNNNSNSGTVSSEARVSGNNTAASDESPATSGGSQANITSGQVQSTAALQQSPSTLSTQQTELHPRKRKMRPKENLNNSNNNNNNNNSSTSNTVVSAGNGGTSPASTTVTTTTPPPTTTTTPISTLPNNTGQSSPTSSVSGGGGGGSSTVNGGTSAIQNSAQQNGNGTAVGGQTETNTSLESAGPSSTLQHHDQSVTNSYQLFLNIRKQIERKRKGLFPVQPKPPQGFKDYLMNRCTYVLASNATNRVPPPNTNPPPNLHQGIKDLYIAQEKERHRLLMQHVIEKEKLVLSVEQEILRVHGRAARALANQALPFSACTILRDEEVYSAISPEQEEKDRNQARSRYNGRLFLSWLQDVDDKWEKIKESMLVRHHNEAESLHAVQKMDWEWKMKELGICELKSNPVIEESHVPMVHVSDDFDLLPA</sequence>
<protein>
    <submittedName>
        <fullName evidence="2">Putative autotransporter adhesin</fullName>
    </submittedName>
</protein>
<organism evidence="2">
    <name type="scientific">Triatoma infestans</name>
    <name type="common">Assassin bug</name>
    <dbReference type="NCBI Taxonomy" id="30076"/>
    <lineage>
        <taxon>Eukaryota</taxon>
        <taxon>Metazoa</taxon>
        <taxon>Ecdysozoa</taxon>
        <taxon>Arthropoda</taxon>
        <taxon>Hexapoda</taxon>
        <taxon>Insecta</taxon>
        <taxon>Pterygota</taxon>
        <taxon>Neoptera</taxon>
        <taxon>Paraneoptera</taxon>
        <taxon>Hemiptera</taxon>
        <taxon>Heteroptera</taxon>
        <taxon>Panheteroptera</taxon>
        <taxon>Cimicomorpha</taxon>
        <taxon>Reduviidae</taxon>
        <taxon>Triatominae</taxon>
        <taxon>Triatoma</taxon>
    </lineage>
</organism>
<feature type="compositionally biased region" description="Low complexity" evidence="1">
    <location>
        <begin position="1"/>
        <end position="16"/>
    </location>
</feature>
<dbReference type="EMBL" id="GBBI01001529">
    <property type="protein sequence ID" value="JAC17183.1"/>
    <property type="molecule type" value="mRNA"/>
</dbReference>
<dbReference type="GO" id="GO:0005654">
    <property type="term" value="C:nucleoplasm"/>
    <property type="evidence" value="ECO:0007669"/>
    <property type="project" value="TreeGrafter"/>
</dbReference>
<accession>A0A023F7G6</accession>
<feature type="compositionally biased region" description="Low complexity" evidence="1">
    <location>
        <begin position="73"/>
        <end position="121"/>
    </location>
</feature>
<name>A0A023F7G6_TRIIF</name>
<feature type="compositionally biased region" description="Low complexity" evidence="1">
    <location>
        <begin position="303"/>
        <end position="316"/>
    </location>
</feature>
<dbReference type="InterPro" id="IPR053210">
    <property type="entry name" value="ANKRD12"/>
</dbReference>